<protein>
    <recommendedName>
        <fullName evidence="3">PqqD family protein</fullName>
    </recommendedName>
</protein>
<evidence type="ECO:0000313" key="1">
    <source>
        <dbReference type="EMBL" id="PRW63885.1"/>
    </source>
</evidence>
<sequence length="68" mass="7244">MGLLLRDDSPARLTTAGAWVLRDLAGGEAPERVVSRVVTAYRVAPEAARRDVAAVAERLRSARLGAES</sequence>
<gene>
    <name evidence="1" type="ORF">CEP50_07880</name>
</gene>
<proteinExistence type="predicted"/>
<dbReference type="Pfam" id="PF05402">
    <property type="entry name" value="PqqD"/>
    <property type="match status" value="1"/>
</dbReference>
<accession>A0A2T0GXP1</accession>
<dbReference type="STRING" id="1050202.GCA_000384035_00118"/>
<keyword evidence="2" id="KW-1185">Reference proteome</keyword>
<dbReference type="EMBL" id="PVSR01000008">
    <property type="protein sequence ID" value="PRW63885.1"/>
    <property type="molecule type" value="Genomic_DNA"/>
</dbReference>
<dbReference type="AlphaFoldDB" id="A0A2T0GXP1"/>
<evidence type="ECO:0008006" key="3">
    <source>
        <dbReference type="Google" id="ProtNLM"/>
    </source>
</evidence>
<reference evidence="1 2" key="1">
    <citation type="submission" date="2018-03" db="EMBL/GenBank/DDBJ databases">
        <title>Actinopolyspora mortivallis from Sahara, screening for active biomolecules.</title>
        <authorList>
            <person name="Selama O."/>
            <person name="Wellington E.M.H."/>
            <person name="Hacene H."/>
        </authorList>
    </citation>
    <scope>NUCLEOTIDE SEQUENCE [LARGE SCALE GENOMIC DNA]</scope>
    <source>
        <strain evidence="1 2">M5A</strain>
    </source>
</reference>
<organism evidence="1 2">
    <name type="scientific">Actinopolyspora mortivallis</name>
    <dbReference type="NCBI Taxonomy" id="33906"/>
    <lineage>
        <taxon>Bacteria</taxon>
        <taxon>Bacillati</taxon>
        <taxon>Actinomycetota</taxon>
        <taxon>Actinomycetes</taxon>
        <taxon>Actinopolysporales</taxon>
        <taxon>Actinopolysporaceae</taxon>
        <taxon>Actinopolyspora</taxon>
    </lineage>
</organism>
<comment type="caution">
    <text evidence="1">The sequence shown here is derived from an EMBL/GenBank/DDBJ whole genome shotgun (WGS) entry which is preliminary data.</text>
</comment>
<dbReference type="Proteomes" id="UP000239352">
    <property type="component" value="Unassembled WGS sequence"/>
</dbReference>
<evidence type="ECO:0000313" key="2">
    <source>
        <dbReference type="Proteomes" id="UP000239352"/>
    </source>
</evidence>
<dbReference type="InParanoid" id="A0A2T0GXP1"/>
<dbReference type="RefSeq" id="WP_106113277.1">
    <property type="nucleotide sequence ID" value="NZ_PVSR01000008.1"/>
</dbReference>
<name>A0A2T0GXP1_ACTMO</name>
<dbReference type="InterPro" id="IPR008792">
    <property type="entry name" value="PQQD"/>
</dbReference>